<dbReference type="InterPro" id="IPR036514">
    <property type="entry name" value="SGNH_hydro_sf"/>
</dbReference>
<evidence type="ECO:0000313" key="1">
    <source>
        <dbReference type="EMBL" id="CAH1786508.1"/>
    </source>
</evidence>
<dbReference type="OrthoDB" id="530247at2759"/>
<comment type="caution">
    <text evidence="1">The sequence shown here is derived from an EMBL/GenBank/DDBJ whole genome shotgun (WGS) entry which is preliminary data.</text>
</comment>
<sequence length="392" mass="46713">MITKILNWKLFGFIVIVLLLSLNALMLFQITSHIDVSSKTLEYVKTENNETVNTEIYLSNTTRRYQKQADTTNRKCNLKFLQDFTRTEDELYSKGSWENTSWTPEGCRFSSKDPDLKTCFREHQIRKILMLGDSNGARYANYTAKYLRRFFSCELIKREANNKLPTAQYWKDVKRMYMMERDCYTCSSMLYKCLTHSSEIVILDFEFIAMEYYMDTEMTTFRIGYPRSCNFRQVPYLNKGILCGHALTTQQFIFNEYLYTQPHYPTVIIIIGNSHELLRRDKTDLQRDVDWFLKVLKSAVHKNTKIFWFEPPYATGMGWLARYFDENIYKWYGNWARDVVLDYFKSDPKLFYPFYSVYELSKSSGSLLDGIHYTECYYTAIMELFFKTLCEP</sequence>
<dbReference type="AlphaFoldDB" id="A0A8J1TZ35"/>
<reference evidence="1" key="1">
    <citation type="submission" date="2022-03" db="EMBL/GenBank/DDBJ databases">
        <authorList>
            <person name="Martin C."/>
        </authorList>
    </citation>
    <scope>NUCLEOTIDE SEQUENCE</scope>
</reference>
<dbReference type="EMBL" id="CAIIXF020000006">
    <property type="protein sequence ID" value="CAH1786508.1"/>
    <property type="molecule type" value="Genomic_DNA"/>
</dbReference>
<dbReference type="Proteomes" id="UP000749559">
    <property type="component" value="Unassembled WGS sequence"/>
</dbReference>
<keyword evidence="2" id="KW-1185">Reference proteome</keyword>
<dbReference type="Gene3D" id="3.40.50.1110">
    <property type="entry name" value="SGNH hydrolase"/>
    <property type="match status" value="1"/>
</dbReference>
<evidence type="ECO:0000313" key="2">
    <source>
        <dbReference type="Proteomes" id="UP000749559"/>
    </source>
</evidence>
<name>A0A8J1TZ35_OWEFU</name>
<protein>
    <submittedName>
        <fullName evidence="1">Uncharacterized protein</fullName>
    </submittedName>
</protein>
<organism evidence="1 2">
    <name type="scientific">Owenia fusiformis</name>
    <name type="common">Polychaete worm</name>
    <dbReference type="NCBI Taxonomy" id="6347"/>
    <lineage>
        <taxon>Eukaryota</taxon>
        <taxon>Metazoa</taxon>
        <taxon>Spiralia</taxon>
        <taxon>Lophotrochozoa</taxon>
        <taxon>Annelida</taxon>
        <taxon>Polychaeta</taxon>
        <taxon>Sedentaria</taxon>
        <taxon>Canalipalpata</taxon>
        <taxon>Sabellida</taxon>
        <taxon>Oweniida</taxon>
        <taxon>Oweniidae</taxon>
        <taxon>Owenia</taxon>
    </lineage>
</organism>
<dbReference type="SUPFAM" id="SSF52266">
    <property type="entry name" value="SGNH hydrolase"/>
    <property type="match status" value="1"/>
</dbReference>
<accession>A0A8J1TZ35</accession>
<proteinExistence type="predicted"/>
<gene>
    <name evidence="1" type="ORF">OFUS_LOCUS12394</name>
</gene>